<name>A0A9P7SWD7_9HYPO</name>
<reference evidence="2" key="1">
    <citation type="journal article" date="2020" name="bioRxiv">
        <title>Whole genome comparisons of ergot fungi reveals the divergence and evolution of species within the genus Claviceps are the result of varying mechanisms driving genome evolution and host range expansion.</title>
        <authorList>
            <person name="Wyka S.A."/>
            <person name="Mondo S.J."/>
            <person name="Liu M."/>
            <person name="Dettman J."/>
            <person name="Nalam V."/>
            <person name="Broders K.D."/>
        </authorList>
    </citation>
    <scope>NUCLEOTIDE SEQUENCE</scope>
    <source>
        <strain evidence="2">CCC 602</strain>
    </source>
</reference>
<protein>
    <submittedName>
        <fullName evidence="2">Uncharacterized protein</fullName>
    </submittedName>
</protein>
<feature type="region of interest" description="Disordered" evidence="1">
    <location>
        <begin position="1"/>
        <end position="140"/>
    </location>
</feature>
<feature type="compositionally biased region" description="Basic residues" evidence="1">
    <location>
        <begin position="46"/>
        <end position="58"/>
    </location>
</feature>
<dbReference type="Proteomes" id="UP000748025">
    <property type="component" value="Unassembled WGS sequence"/>
</dbReference>
<dbReference type="AlphaFoldDB" id="A0A9P7SWD7"/>
<accession>A0A9P7SWD7</accession>
<keyword evidence="3" id="KW-1185">Reference proteome</keyword>
<evidence type="ECO:0000256" key="1">
    <source>
        <dbReference type="SAM" id="MobiDB-lite"/>
    </source>
</evidence>
<organism evidence="2 3">
    <name type="scientific">Claviceps pusilla</name>
    <dbReference type="NCBI Taxonomy" id="123648"/>
    <lineage>
        <taxon>Eukaryota</taxon>
        <taxon>Fungi</taxon>
        <taxon>Dikarya</taxon>
        <taxon>Ascomycota</taxon>
        <taxon>Pezizomycotina</taxon>
        <taxon>Sordariomycetes</taxon>
        <taxon>Hypocreomycetidae</taxon>
        <taxon>Hypocreales</taxon>
        <taxon>Clavicipitaceae</taxon>
        <taxon>Claviceps</taxon>
    </lineage>
</organism>
<evidence type="ECO:0000313" key="3">
    <source>
        <dbReference type="Proteomes" id="UP000748025"/>
    </source>
</evidence>
<sequence length="140" mass="15666">MSALSNGLDATKQQQPSPSPSPSSSSRPSSRHQSKWSLTDFPPQTKLHRRPYLHRRQASQHEDREKALLAGHIRRSLDNPVSTAGKGSFMSLSLSRTGSAQESIQALTENGREEAKPEREPRILLEKELEEEQELASLRT</sequence>
<feature type="compositionally biased region" description="Basic and acidic residues" evidence="1">
    <location>
        <begin position="110"/>
        <end position="127"/>
    </location>
</feature>
<feature type="compositionally biased region" description="Polar residues" evidence="1">
    <location>
        <begin position="90"/>
        <end position="108"/>
    </location>
</feature>
<feature type="non-terminal residue" evidence="2">
    <location>
        <position position="140"/>
    </location>
</feature>
<comment type="caution">
    <text evidence="2">The sequence shown here is derived from an EMBL/GenBank/DDBJ whole genome shotgun (WGS) entry which is preliminary data.</text>
</comment>
<proteinExistence type="predicted"/>
<evidence type="ECO:0000313" key="2">
    <source>
        <dbReference type="EMBL" id="KAG5987323.1"/>
    </source>
</evidence>
<dbReference type="EMBL" id="SRPW01003340">
    <property type="protein sequence ID" value="KAG5987323.1"/>
    <property type="molecule type" value="Genomic_DNA"/>
</dbReference>
<gene>
    <name evidence="2" type="ORF">E4U43_005131</name>
</gene>